<dbReference type="RefSeq" id="WP_041018086.1">
    <property type="nucleotide sequence ID" value="NZ_CCEJ010000008.1"/>
</dbReference>
<dbReference type="eggNOG" id="COG0707">
    <property type="taxonomic scope" value="Bacteria"/>
</dbReference>
<evidence type="ECO:0000313" key="2">
    <source>
        <dbReference type="Proteomes" id="UP000031552"/>
    </source>
</evidence>
<dbReference type="Proteomes" id="UP000031552">
    <property type="component" value="Unassembled WGS sequence"/>
</dbReference>
<keyword evidence="2" id="KW-1185">Reference proteome</keyword>
<organism evidence="1 2">
    <name type="scientific">Candidatus Criblamydia sequanensis CRIB-18</name>
    <dbReference type="NCBI Taxonomy" id="1437425"/>
    <lineage>
        <taxon>Bacteria</taxon>
        <taxon>Pseudomonadati</taxon>
        <taxon>Chlamydiota</taxon>
        <taxon>Chlamydiia</taxon>
        <taxon>Parachlamydiales</taxon>
        <taxon>Candidatus Criblamydiaceae</taxon>
        <taxon>Candidatus Criblamydia</taxon>
    </lineage>
</organism>
<sequence>MQNIINGPKTTELNWVDGIRDGKPFKGHTYGISNGAGGGHKAMADAIRFKFSQSAEEGNEFQQADILRSTFLPTFVASKVERAWDDAKRAGDVAKQEALVRGKFLGLIPYNVLADYIFFIPIFIKTFITLLRDRKITQIIDTQPIGTGAVIKAARLANFLFNTHVRVLKVMTDLPKEAIHFAPGLSQADRSIYTLLATPPFKPKEGESENDYNSRVNDWWKEHFGLDPGQVEYIKPPLRPAFEQIASQPVPQELGVKINSDEELALLKSISIFKEEDIPKEEKTNVLGPNGIPVEETYRRLSYTVNPEDTVGLITIGSQANIEATKAYVNDLIDMVNQSNTMVREGEERRKFHLFVASGRHIPNENTLFKQLIDLIDVKQIEGTFPDNLSIIPMGFQSDKEMAPAMKRADFGIYGAGGITSFEVNEVAEGQIFIHSDAKGAKVEMSEEELTQELLKGLALWERGNAESQVETHEGRAALVSPHDIFRKRLDQVIFAP</sequence>
<dbReference type="STRING" id="1437425.CSEC_1763"/>
<protein>
    <recommendedName>
        <fullName evidence="3">Glycosyltransferase</fullName>
    </recommendedName>
</protein>
<name>A0A090E1E4_9BACT</name>
<dbReference type="OrthoDB" id="20234at2"/>
<dbReference type="EMBL" id="CCEJ010000008">
    <property type="protein sequence ID" value="CDR34574.1"/>
    <property type="molecule type" value="Genomic_DNA"/>
</dbReference>
<comment type="caution">
    <text evidence="1">The sequence shown here is derived from an EMBL/GenBank/DDBJ whole genome shotgun (WGS) entry which is preliminary data.</text>
</comment>
<proteinExistence type="predicted"/>
<gene>
    <name evidence="1" type="ORF">CSEC_1763</name>
</gene>
<reference evidence="1" key="2">
    <citation type="submission" date="2014-09" db="EMBL/GenBank/DDBJ databases">
        <title>Criblamydia sequanensis harbors a mega-plasmid encoding arsenite resistance.</title>
        <authorList>
            <person name="Bertelli C."/>
            <person name="Goesmann A."/>
            <person name="Greub G."/>
        </authorList>
    </citation>
    <scope>NUCLEOTIDE SEQUENCE [LARGE SCALE GENOMIC DNA]</scope>
    <source>
        <strain evidence="1">CRIB-18</strain>
    </source>
</reference>
<dbReference type="AlphaFoldDB" id="A0A090E1E4"/>
<reference evidence="1" key="1">
    <citation type="submission" date="2013-12" db="EMBL/GenBank/DDBJ databases">
        <authorList>
            <person name="Linke B."/>
        </authorList>
    </citation>
    <scope>NUCLEOTIDE SEQUENCE [LARGE SCALE GENOMIC DNA]</scope>
    <source>
        <strain evidence="1">CRIB-18</strain>
    </source>
</reference>
<evidence type="ECO:0008006" key="3">
    <source>
        <dbReference type="Google" id="ProtNLM"/>
    </source>
</evidence>
<accession>A0A090E1E4</accession>
<evidence type="ECO:0000313" key="1">
    <source>
        <dbReference type="EMBL" id="CDR34574.1"/>
    </source>
</evidence>